<dbReference type="PANTHER" id="PTHR21340:SF0">
    <property type="entry name" value="BIS(5'-NUCLEOSYL)-TETRAPHOSPHATASE [ASYMMETRICAL]"/>
    <property type="match status" value="1"/>
</dbReference>
<accession>A0A4V3D2M6</accession>
<organism evidence="4 5">
    <name type="scientific">Algoriphagus boseongensis</name>
    <dbReference type="NCBI Taxonomy" id="1442587"/>
    <lineage>
        <taxon>Bacteria</taxon>
        <taxon>Pseudomonadati</taxon>
        <taxon>Bacteroidota</taxon>
        <taxon>Cytophagia</taxon>
        <taxon>Cytophagales</taxon>
        <taxon>Cyclobacteriaceae</taxon>
        <taxon>Algoriphagus</taxon>
    </lineage>
</organism>
<evidence type="ECO:0000313" key="4">
    <source>
        <dbReference type="EMBL" id="TDQ19527.1"/>
    </source>
</evidence>
<dbReference type="OrthoDB" id="9816289at2"/>
<comment type="similarity">
    <text evidence="2">Belongs to the Nudix hydrolase family.</text>
</comment>
<dbReference type="GO" id="GO:0006754">
    <property type="term" value="P:ATP biosynthetic process"/>
    <property type="evidence" value="ECO:0007669"/>
    <property type="project" value="TreeGrafter"/>
</dbReference>
<dbReference type="Pfam" id="PF00293">
    <property type="entry name" value="NUDIX"/>
    <property type="match status" value="1"/>
</dbReference>
<evidence type="ECO:0000313" key="5">
    <source>
        <dbReference type="Proteomes" id="UP000294535"/>
    </source>
</evidence>
<dbReference type="Proteomes" id="UP000294535">
    <property type="component" value="Unassembled WGS sequence"/>
</dbReference>
<dbReference type="InterPro" id="IPR000086">
    <property type="entry name" value="NUDIX_hydrolase_dom"/>
</dbReference>
<dbReference type="CDD" id="cd03673">
    <property type="entry name" value="NUDIX_Ap6A_hydrolase"/>
    <property type="match status" value="1"/>
</dbReference>
<comment type="caution">
    <text evidence="4">The sequence shown here is derived from an EMBL/GenBank/DDBJ whole genome shotgun (WGS) entry which is preliminary data.</text>
</comment>
<dbReference type="EMBL" id="SNYF01000005">
    <property type="protein sequence ID" value="TDQ19527.1"/>
    <property type="molecule type" value="Genomic_DNA"/>
</dbReference>
<reference evidence="4 5" key="1">
    <citation type="submission" date="2019-03" db="EMBL/GenBank/DDBJ databases">
        <title>Genomic Encyclopedia of Type Strains, Phase III (KMG-III): the genomes of soil and plant-associated and newly described type strains.</title>
        <authorList>
            <person name="Whitman W."/>
        </authorList>
    </citation>
    <scope>NUCLEOTIDE SEQUENCE [LARGE SCALE GENOMIC DNA]</scope>
    <source>
        <strain evidence="4 5">CECT 8446</strain>
    </source>
</reference>
<protein>
    <submittedName>
        <fullName evidence="4">NUDIX domain-containing protein</fullName>
    </submittedName>
</protein>
<dbReference type="SUPFAM" id="SSF55811">
    <property type="entry name" value="Nudix"/>
    <property type="match status" value="1"/>
</dbReference>
<dbReference type="Gene3D" id="3.90.79.10">
    <property type="entry name" value="Nucleoside Triphosphate Pyrophosphohydrolase"/>
    <property type="match status" value="1"/>
</dbReference>
<dbReference type="InterPro" id="IPR020476">
    <property type="entry name" value="Nudix_hydrolase"/>
</dbReference>
<keyword evidence="1 2" id="KW-0378">Hydrolase</keyword>
<sequence>MKIFVNDKPLELISYEELDPSKTYEHIYTQSDELPAEVEWEEDVIFHEPSHDLIIRLLYLLRTRKMKKLDSVTLVTKDRKALKAFVKSRFLIVKAAGGIVAKKDKVLMIFRLGKWDFPKGKFDRGETPEACAKREVEEECNIKVKLGPHIVNTWHTYTQNRKSILKKTYWYVMESSNDSTMKPQAEEGIEDILWMSEQDAKTALINSYPSMRHLFKEYLKKHMKPQIS</sequence>
<dbReference type="AlphaFoldDB" id="A0A4V3D2M6"/>
<evidence type="ECO:0000256" key="2">
    <source>
        <dbReference type="RuleBase" id="RU003476"/>
    </source>
</evidence>
<name>A0A4V3D2M6_9BACT</name>
<dbReference type="GO" id="GO:0006167">
    <property type="term" value="P:AMP biosynthetic process"/>
    <property type="evidence" value="ECO:0007669"/>
    <property type="project" value="TreeGrafter"/>
</dbReference>
<feature type="domain" description="Nudix hydrolase" evidence="3">
    <location>
        <begin position="91"/>
        <end position="217"/>
    </location>
</feature>
<dbReference type="InterPro" id="IPR015797">
    <property type="entry name" value="NUDIX_hydrolase-like_dom_sf"/>
</dbReference>
<gene>
    <name evidence="4" type="ORF">DFQ04_1350</name>
</gene>
<dbReference type="RefSeq" id="WP_133553919.1">
    <property type="nucleotide sequence ID" value="NZ_SNYF01000005.1"/>
</dbReference>
<dbReference type="PROSITE" id="PS51462">
    <property type="entry name" value="NUDIX"/>
    <property type="match status" value="1"/>
</dbReference>
<dbReference type="PANTHER" id="PTHR21340">
    <property type="entry name" value="DIADENOSINE 5,5-P1,P4-TETRAPHOSPHATE PYROPHOSPHOHYDROLASE MUTT"/>
    <property type="match status" value="1"/>
</dbReference>
<evidence type="ECO:0000259" key="3">
    <source>
        <dbReference type="PROSITE" id="PS51462"/>
    </source>
</evidence>
<keyword evidence="5" id="KW-1185">Reference proteome</keyword>
<dbReference type="InterPro" id="IPR051325">
    <property type="entry name" value="Nudix_hydrolase_domain"/>
</dbReference>
<evidence type="ECO:0000256" key="1">
    <source>
        <dbReference type="ARBA" id="ARBA00022801"/>
    </source>
</evidence>
<dbReference type="PROSITE" id="PS00893">
    <property type="entry name" value="NUDIX_BOX"/>
    <property type="match status" value="1"/>
</dbReference>
<dbReference type="InterPro" id="IPR020084">
    <property type="entry name" value="NUDIX_hydrolase_CS"/>
</dbReference>
<dbReference type="GO" id="GO:0004081">
    <property type="term" value="F:bis(5'-nucleosyl)-tetraphosphatase (asymmetrical) activity"/>
    <property type="evidence" value="ECO:0007669"/>
    <property type="project" value="TreeGrafter"/>
</dbReference>
<proteinExistence type="inferred from homology"/>
<dbReference type="PRINTS" id="PR00502">
    <property type="entry name" value="NUDIXFAMILY"/>
</dbReference>